<organism evidence="1 2">
    <name type="scientific">Luteimicrobium subarcticum</name>
    <dbReference type="NCBI Taxonomy" id="620910"/>
    <lineage>
        <taxon>Bacteria</taxon>
        <taxon>Bacillati</taxon>
        <taxon>Actinomycetota</taxon>
        <taxon>Actinomycetes</taxon>
        <taxon>Micrococcales</taxon>
        <taxon>Luteimicrobium</taxon>
    </lineage>
</organism>
<evidence type="ECO:0000313" key="2">
    <source>
        <dbReference type="Proteomes" id="UP000231586"/>
    </source>
</evidence>
<protein>
    <recommendedName>
        <fullName evidence="3">Cobalamin-independent methionine synthase catalytic subunit</fullName>
    </recommendedName>
</protein>
<dbReference type="InterPro" id="IPR038071">
    <property type="entry name" value="UROD/MetE-like_sf"/>
</dbReference>
<evidence type="ECO:0008006" key="3">
    <source>
        <dbReference type="Google" id="ProtNLM"/>
    </source>
</evidence>
<dbReference type="Proteomes" id="UP000231586">
    <property type="component" value="Unassembled WGS sequence"/>
</dbReference>
<dbReference type="SUPFAM" id="SSF51726">
    <property type="entry name" value="UROD/MetE-like"/>
    <property type="match status" value="1"/>
</dbReference>
<comment type="caution">
    <text evidence="1">The sequence shown here is derived from an EMBL/GenBank/DDBJ whole genome shotgun (WGS) entry which is preliminary data.</text>
</comment>
<dbReference type="AlphaFoldDB" id="A0A2M8W1A3"/>
<evidence type="ECO:0000313" key="1">
    <source>
        <dbReference type="EMBL" id="PJI84712.1"/>
    </source>
</evidence>
<reference evidence="1 2" key="1">
    <citation type="submission" date="2017-11" db="EMBL/GenBank/DDBJ databases">
        <title>Genomic Encyclopedia of Archaeal and Bacterial Type Strains, Phase II (KMG-II): From Individual Species to Whole Genera.</title>
        <authorList>
            <person name="Goeker M."/>
        </authorList>
    </citation>
    <scope>NUCLEOTIDE SEQUENCE [LARGE SCALE GENOMIC DNA]</scope>
    <source>
        <strain evidence="1 2">DSM 22413</strain>
    </source>
</reference>
<gene>
    <name evidence="1" type="ORF">CLV34_3167</name>
</gene>
<proteinExistence type="predicted"/>
<dbReference type="EMBL" id="PGTZ01000014">
    <property type="protein sequence ID" value="PJI84712.1"/>
    <property type="molecule type" value="Genomic_DNA"/>
</dbReference>
<keyword evidence="2" id="KW-1185">Reference proteome</keyword>
<dbReference type="OrthoDB" id="5242426at2"/>
<accession>A0A2M8W1A3</accession>
<name>A0A2M8W1A3_9MICO</name>
<sequence>MTRVTGGGPFPGTEPLDAQLAVLEHLVDTPFGVDGLPFVVQLPARGAGSDAVGRTAALLGELAVELGPHGWKLADRPGADQRRARHALRDDLTALSVAAHGYDGPLTLSVLGPWTTAATLYLARGDRVLADRGAAAEVAEALGAGVRELVADVRAQVPGVVDVVVQVEEPLLAPVGAGALPTFSGYARLRAVPGPDLVEGLRPVLGAVAAAGATSAVHVGAAWTGVAPAVLAGADGVGLDVGRWDERTWETVARLVERGRTFWAGLPRAVVSQCAGPDVGRVADALTVPWRRVGLPLAGLADVVVRATESAPSLAGPVPSPTARSLQDARGDLATLVRVAAVVAERADG</sequence>
<dbReference type="RefSeq" id="WP_100351262.1">
    <property type="nucleotide sequence ID" value="NZ_PGTZ01000014.1"/>
</dbReference>